<dbReference type="GO" id="GO:0003700">
    <property type="term" value="F:DNA-binding transcription factor activity"/>
    <property type="evidence" value="ECO:0007669"/>
    <property type="project" value="InterPro"/>
</dbReference>
<keyword evidence="1" id="KW-0805">Transcription regulation</keyword>
<name>A0A4R3HWU2_PAULE</name>
<sequence length="323" mass="36635">MSGISFSISADEGRPKVEAWRHTLCQAFGPIEVGLNSREDFSGFVRTYKRQELQFNEICYRGQTLERTAQNLAGFDQEYFTFSRPVSGPLYFEQNGGKFTVNSGTLVLLNQTSPYKAFTNACYHAFSVSIPKKLLLQRAPQIGAFYKLDAVQGSPRGQLLANFLQCLNEGISGWTEPEFMALREQLLDLIVLLMVSDKSKVMSSEESSIKAAHRERAMAYIKYNHRNAQLNPQLIAGACGISVGYLHKIFQAVNLRVEHFLYSQRLETCKTLLLDPQYRHYSVQQIAYQSGFNHPSHFSRLFKEKFSVSPSDFRAAHKEAAQD</sequence>
<evidence type="ECO:0000313" key="5">
    <source>
        <dbReference type="EMBL" id="TCS37767.1"/>
    </source>
</evidence>
<dbReference type="SMART" id="SM00342">
    <property type="entry name" value="HTH_ARAC"/>
    <property type="match status" value="1"/>
</dbReference>
<accession>A0A4R3HWU2</accession>
<comment type="caution">
    <text evidence="5">The sequence shown here is derived from an EMBL/GenBank/DDBJ whole genome shotgun (WGS) entry which is preliminary data.</text>
</comment>
<dbReference type="InterPro" id="IPR020449">
    <property type="entry name" value="Tscrpt_reg_AraC-type_HTH"/>
</dbReference>
<dbReference type="AlphaFoldDB" id="A0A4R3HWU2"/>
<evidence type="ECO:0000256" key="1">
    <source>
        <dbReference type="ARBA" id="ARBA00023015"/>
    </source>
</evidence>
<dbReference type="Gene3D" id="1.10.10.60">
    <property type="entry name" value="Homeodomain-like"/>
    <property type="match status" value="1"/>
</dbReference>
<proteinExistence type="predicted"/>
<protein>
    <submittedName>
        <fullName evidence="5">AraC-like DNA-binding protein</fullName>
    </submittedName>
</protein>
<keyword evidence="3" id="KW-0804">Transcription</keyword>
<reference evidence="5 6" key="1">
    <citation type="submission" date="2019-03" db="EMBL/GenBank/DDBJ databases">
        <title>Genomic Encyclopedia of Type Strains, Phase IV (KMG-IV): sequencing the most valuable type-strain genomes for metagenomic binning, comparative biology and taxonomic classification.</title>
        <authorList>
            <person name="Goeker M."/>
        </authorList>
    </citation>
    <scope>NUCLEOTIDE SEQUENCE [LARGE SCALE GENOMIC DNA]</scope>
    <source>
        <strain evidence="5 6">DSM 7445</strain>
    </source>
</reference>
<evidence type="ECO:0000256" key="3">
    <source>
        <dbReference type="ARBA" id="ARBA00023163"/>
    </source>
</evidence>
<dbReference type="InterPro" id="IPR009057">
    <property type="entry name" value="Homeodomain-like_sf"/>
</dbReference>
<dbReference type="PROSITE" id="PS01124">
    <property type="entry name" value="HTH_ARAC_FAMILY_2"/>
    <property type="match status" value="1"/>
</dbReference>
<gene>
    <name evidence="5" type="ORF">EDC30_10359</name>
</gene>
<evidence type="ECO:0000313" key="6">
    <source>
        <dbReference type="Proteomes" id="UP000295382"/>
    </source>
</evidence>
<feature type="domain" description="HTH araC/xylS-type" evidence="4">
    <location>
        <begin position="215"/>
        <end position="316"/>
    </location>
</feature>
<dbReference type="EMBL" id="SLZQ01000003">
    <property type="protein sequence ID" value="TCS37767.1"/>
    <property type="molecule type" value="Genomic_DNA"/>
</dbReference>
<dbReference type="GO" id="GO:0043565">
    <property type="term" value="F:sequence-specific DNA binding"/>
    <property type="evidence" value="ECO:0007669"/>
    <property type="project" value="InterPro"/>
</dbReference>
<evidence type="ECO:0000259" key="4">
    <source>
        <dbReference type="PROSITE" id="PS01124"/>
    </source>
</evidence>
<dbReference type="RefSeq" id="WP_132257850.1">
    <property type="nucleotide sequence ID" value="NZ_SLZQ01000003.1"/>
</dbReference>
<dbReference type="PRINTS" id="PR00032">
    <property type="entry name" value="HTHARAC"/>
</dbReference>
<dbReference type="Pfam" id="PF14525">
    <property type="entry name" value="AraC_binding_2"/>
    <property type="match status" value="1"/>
</dbReference>
<organism evidence="5 6">
    <name type="scientific">Paucimonas lemoignei</name>
    <name type="common">Pseudomonas lemoignei</name>
    <dbReference type="NCBI Taxonomy" id="29443"/>
    <lineage>
        <taxon>Bacteria</taxon>
        <taxon>Pseudomonadati</taxon>
        <taxon>Pseudomonadota</taxon>
        <taxon>Betaproteobacteria</taxon>
        <taxon>Burkholderiales</taxon>
        <taxon>Burkholderiaceae</taxon>
        <taxon>Paucimonas</taxon>
    </lineage>
</organism>
<dbReference type="SUPFAM" id="SSF46689">
    <property type="entry name" value="Homeodomain-like"/>
    <property type="match status" value="1"/>
</dbReference>
<dbReference type="PANTHER" id="PTHR43280">
    <property type="entry name" value="ARAC-FAMILY TRANSCRIPTIONAL REGULATOR"/>
    <property type="match status" value="1"/>
</dbReference>
<keyword evidence="2 5" id="KW-0238">DNA-binding</keyword>
<dbReference type="Proteomes" id="UP000295382">
    <property type="component" value="Unassembled WGS sequence"/>
</dbReference>
<dbReference type="InterPro" id="IPR018060">
    <property type="entry name" value="HTH_AraC"/>
</dbReference>
<keyword evidence="6" id="KW-1185">Reference proteome</keyword>
<evidence type="ECO:0000256" key="2">
    <source>
        <dbReference type="ARBA" id="ARBA00023125"/>
    </source>
</evidence>
<dbReference type="PANTHER" id="PTHR43280:SF31">
    <property type="entry name" value="TRANSCRIPTIONAL REGULATORY PROTEIN"/>
    <property type="match status" value="1"/>
</dbReference>
<dbReference type="InterPro" id="IPR035418">
    <property type="entry name" value="AraC-bd_2"/>
</dbReference>
<dbReference type="OrthoDB" id="9178898at2"/>
<dbReference type="Pfam" id="PF12833">
    <property type="entry name" value="HTH_18"/>
    <property type="match status" value="1"/>
</dbReference>